<dbReference type="EnsemblPlants" id="EMT23280">
    <property type="protein sequence ID" value="EMT23280"/>
    <property type="gene ID" value="F775_43112"/>
</dbReference>
<sequence length="61" mass="6250">MELSLAAPIATLQRSSASSKLQCSSSVPQWSSRGGLLVLQWSHPDSSWSCDAAADGGSATA</sequence>
<dbReference type="AlphaFoldDB" id="M8BEG6"/>
<accession>M8BEG6</accession>
<proteinExistence type="predicted"/>
<organism evidence="1">
    <name type="scientific">Aegilops tauschii</name>
    <name type="common">Tausch's goatgrass</name>
    <name type="synonym">Aegilops squarrosa</name>
    <dbReference type="NCBI Taxonomy" id="37682"/>
    <lineage>
        <taxon>Eukaryota</taxon>
        <taxon>Viridiplantae</taxon>
        <taxon>Streptophyta</taxon>
        <taxon>Embryophyta</taxon>
        <taxon>Tracheophyta</taxon>
        <taxon>Spermatophyta</taxon>
        <taxon>Magnoliopsida</taxon>
        <taxon>Liliopsida</taxon>
        <taxon>Poales</taxon>
        <taxon>Poaceae</taxon>
        <taxon>BOP clade</taxon>
        <taxon>Pooideae</taxon>
        <taxon>Triticodae</taxon>
        <taxon>Triticeae</taxon>
        <taxon>Triticinae</taxon>
        <taxon>Aegilops</taxon>
    </lineage>
</organism>
<protein>
    <submittedName>
        <fullName evidence="1">Uncharacterized protein</fullName>
    </submittedName>
</protein>
<evidence type="ECO:0000313" key="1">
    <source>
        <dbReference type="EnsemblPlants" id="EMT23280"/>
    </source>
</evidence>
<name>M8BEG6_AEGTA</name>
<reference evidence="1" key="1">
    <citation type="submission" date="2015-06" db="UniProtKB">
        <authorList>
            <consortium name="EnsemblPlants"/>
        </authorList>
    </citation>
    <scope>IDENTIFICATION</scope>
</reference>